<sequence length="180" mass="21195">METKDSSAFTKSGTPVHRKRTSIKKILVYGICFLLFAYSVIIVYVSLRMNVLTLRRRLLDAQLARSMVFEDALHDFDYLPLRHVKDNVFISEINMTAEEYDKIEQSFYRYIRHQQYECRNQTRAVSRSSLGWDICLDPPFILVPGQCLVYTFRQSGFVQTGFEQYMTKKFNCKVLAFDPR</sequence>
<gene>
    <name evidence="3" type="primary">LOC106157641</name>
</gene>
<proteinExistence type="predicted"/>
<dbReference type="OrthoDB" id="10006218at2759"/>
<dbReference type="RefSeq" id="XP_013388810.1">
    <property type="nucleotide sequence ID" value="XM_013533356.1"/>
</dbReference>
<reference evidence="3" key="1">
    <citation type="submission" date="2025-08" db="UniProtKB">
        <authorList>
            <consortium name="RefSeq"/>
        </authorList>
    </citation>
    <scope>IDENTIFICATION</scope>
    <source>
        <tissue evidence="3">Gonads</tissue>
    </source>
</reference>
<name>A0A1S3HS01_LINAN</name>
<dbReference type="KEGG" id="lak:106157641"/>
<keyword evidence="2" id="KW-1185">Reference proteome</keyword>
<keyword evidence="1" id="KW-0812">Transmembrane</keyword>
<dbReference type="AlphaFoldDB" id="A0A1S3HS01"/>
<protein>
    <submittedName>
        <fullName evidence="3">Uncharacterized protein LOC106157641</fullName>
    </submittedName>
</protein>
<dbReference type="Proteomes" id="UP000085678">
    <property type="component" value="Unplaced"/>
</dbReference>
<organism evidence="2 3">
    <name type="scientific">Lingula anatina</name>
    <name type="common">Brachiopod</name>
    <name type="synonym">Lingula unguis</name>
    <dbReference type="NCBI Taxonomy" id="7574"/>
    <lineage>
        <taxon>Eukaryota</taxon>
        <taxon>Metazoa</taxon>
        <taxon>Spiralia</taxon>
        <taxon>Lophotrochozoa</taxon>
        <taxon>Brachiopoda</taxon>
        <taxon>Linguliformea</taxon>
        <taxon>Lingulata</taxon>
        <taxon>Lingulida</taxon>
        <taxon>Linguloidea</taxon>
        <taxon>Lingulidae</taxon>
        <taxon>Lingula</taxon>
    </lineage>
</organism>
<accession>A0A1S3HS01</accession>
<dbReference type="InParanoid" id="A0A1S3HS01"/>
<evidence type="ECO:0000313" key="3">
    <source>
        <dbReference type="RefSeq" id="XP_013388810.1"/>
    </source>
</evidence>
<keyword evidence="1" id="KW-0472">Membrane</keyword>
<dbReference type="GeneID" id="106157641"/>
<keyword evidence="1" id="KW-1133">Transmembrane helix</keyword>
<feature type="transmembrane region" description="Helical" evidence="1">
    <location>
        <begin position="26"/>
        <end position="47"/>
    </location>
</feature>
<evidence type="ECO:0000313" key="2">
    <source>
        <dbReference type="Proteomes" id="UP000085678"/>
    </source>
</evidence>
<evidence type="ECO:0000256" key="1">
    <source>
        <dbReference type="SAM" id="Phobius"/>
    </source>
</evidence>